<evidence type="ECO:0000256" key="1">
    <source>
        <dbReference type="SAM" id="SignalP"/>
    </source>
</evidence>
<evidence type="ECO:0000313" key="3">
    <source>
        <dbReference type="Proteomes" id="UP000004994"/>
    </source>
</evidence>
<evidence type="ECO:0000313" key="2">
    <source>
        <dbReference type="EnsemblPlants" id="Solyc01g010130.3.1"/>
    </source>
</evidence>
<organism evidence="2">
    <name type="scientific">Solanum lycopersicum</name>
    <name type="common">Tomato</name>
    <name type="synonym">Lycopersicon esculentum</name>
    <dbReference type="NCBI Taxonomy" id="4081"/>
    <lineage>
        <taxon>Eukaryota</taxon>
        <taxon>Viridiplantae</taxon>
        <taxon>Streptophyta</taxon>
        <taxon>Embryophyta</taxon>
        <taxon>Tracheophyta</taxon>
        <taxon>Spermatophyta</taxon>
        <taxon>Magnoliopsida</taxon>
        <taxon>eudicotyledons</taxon>
        <taxon>Gunneridae</taxon>
        <taxon>Pentapetalae</taxon>
        <taxon>asterids</taxon>
        <taxon>lamiids</taxon>
        <taxon>Solanales</taxon>
        <taxon>Solanaceae</taxon>
        <taxon>Solanoideae</taxon>
        <taxon>Solaneae</taxon>
        <taxon>Solanum</taxon>
        <taxon>Solanum subgen. Lycopersicon</taxon>
    </lineage>
</organism>
<dbReference type="InParanoid" id="A0A3Q7EAS9"/>
<dbReference type="Gramene" id="Solyc01g010130.3.1">
    <property type="protein sequence ID" value="Solyc01g010130.3.1"/>
    <property type="gene ID" value="Solyc01g010130.3"/>
</dbReference>
<feature type="signal peptide" evidence="1">
    <location>
        <begin position="1"/>
        <end position="18"/>
    </location>
</feature>
<sequence>MQAWFATLVLPLCDLNWGCVLLDIGDTFLCNFEAKLGTLFLPLSILNWDDIFLDIGDTFLCNFEVKLGTLFLPLSILNWDCVFLDISGPFFLLFFSAAKLGTLVLPLCELNRGCVFLGIGDFFLGKFETKLGTLFLPCVLNWGIAQNYNLVPSISLPVWMCNEVEAFHQLNNRSLSSDL</sequence>
<reference evidence="2" key="2">
    <citation type="submission" date="2019-01" db="UniProtKB">
        <authorList>
            <consortium name="EnsemblPlants"/>
        </authorList>
    </citation>
    <scope>IDENTIFICATION</scope>
    <source>
        <strain evidence="2">cv. Heinz 1706</strain>
    </source>
</reference>
<reference evidence="2" key="1">
    <citation type="journal article" date="2012" name="Nature">
        <title>The tomato genome sequence provides insights into fleshy fruit evolution.</title>
        <authorList>
            <consortium name="Tomato Genome Consortium"/>
        </authorList>
    </citation>
    <scope>NUCLEOTIDE SEQUENCE [LARGE SCALE GENOMIC DNA]</scope>
    <source>
        <strain evidence="2">cv. Heinz 1706</strain>
    </source>
</reference>
<keyword evidence="1" id="KW-0732">Signal</keyword>
<dbReference type="Proteomes" id="UP000004994">
    <property type="component" value="Chromosome 1"/>
</dbReference>
<protein>
    <submittedName>
        <fullName evidence="2">Uncharacterized protein</fullName>
    </submittedName>
</protein>
<proteinExistence type="predicted"/>
<dbReference type="EnsemblPlants" id="Solyc01g010130.3.1">
    <property type="protein sequence ID" value="Solyc01g010130.3.1"/>
    <property type="gene ID" value="Solyc01g010130.3"/>
</dbReference>
<keyword evidence="3" id="KW-1185">Reference proteome</keyword>
<feature type="chain" id="PRO_5018710227" evidence="1">
    <location>
        <begin position="19"/>
        <end position="179"/>
    </location>
</feature>
<dbReference type="AlphaFoldDB" id="A0A3Q7EAS9"/>
<accession>A0A3Q7EAS9</accession>
<name>A0A3Q7EAS9_SOLLC</name>